<dbReference type="InterPro" id="IPR001126">
    <property type="entry name" value="UmuC"/>
</dbReference>
<dbReference type="FunFam" id="3.40.1170.60:FF:000006">
    <property type="entry name" value="DNA polymerase iota"/>
    <property type="match status" value="1"/>
</dbReference>
<dbReference type="EMBL" id="CP069110">
    <property type="protein sequence ID" value="QSS60542.1"/>
    <property type="molecule type" value="Genomic_DNA"/>
</dbReference>
<dbReference type="PROSITE" id="PS50173">
    <property type="entry name" value="UMUC"/>
    <property type="match status" value="1"/>
</dbReference>
<gene>
    <name evidence="3" type="ORF">I7I51_05342</name>
</gene>
<feature type="region of interest" description="Disordered" evidence="1">
    <location>
        <begin position="159"/>
        <end position="199"/>
    </location>
</feature>
<dbReference type="GO" id="GO:0006281">
    <property type="term" value="P:DNA repair"/>
    <property type="evidence" value="ECO:0007669"/>
    <property type="project" value="InterPro"/>
</dbReference>
<dbReference type="Proteomes" id="UP000663671">
    <property type="component" value="Chromosome 4"/>
</dbReference>
<proteinExistence type="predicted"/>
<dbReference type="InterPro" id="IPR036775">
    <property type="entry name" value="DNA_pol_Y-fam_lit_finger_sf"/>
</dbReference>
<dbReference type="InterPro" id="IPR043502">
    <property type="entry name" value="DNA/RNA_pol_sf"/>
</dbReference>
<dbReference type="OrthoDB" id="447129at2759"/>
<dbReference type="Gene3D" id="3.30.1490.100">
    <property type="entry name" value="DNA polymerase, Y-family, little finger domain"/>
    <property type="match status" value="1"/>
</dbReference>
<dbReference type="PANTHER" id="PTHR46404">
    <property type="entry name" value="DNA POLYMERASE IOTA"/>
    <property type="match status" value="1"/>
</dbReference>
<dbReference type="GO" id="GO:0003684">
    <property type="term" value="F:damaged DNA binding"/>
    <property type="evidence" value="ECO:0007669"/>
    <property type="project" value="InterPro"/>
</dbReference>
<dbReference type="PANTHER" id="PTHR46404:SF1">
    <property type="entry name" value="DNA POLYMERASE IOTA"/>
    <property type="match status" value="1"/>
</dbReference>
<protein>
    <submittedName>
        <fullName evidence="3">DNA polymerase iota</fullName>
    </submittedName>
</protein>
<evidence type="ECO:0000313" key="4">
    <source>
        <dbReference type="Proteomes" id="UP000663671"/>
    </source>
</evidence>
<feature type="domain" description="UmuC" evidence="2">
    <location>
        <begin position="19"/>
        <end position="322"/>
    </location>
</feature>
<evidence type="ECO:0000313" key="3">
    <source>
        <dbReference type="EMBL" id="QSS60542.1"/>
    </source>
</evidence>
<dbReference type="AlphaFoldDB" id="A0A8A1M7U4"/>
<dbReference type="GO" id="GO:0003887">
    <property type="term" value="F:DNA-directed DNA polymerase activity"/>
    <property type="evidence" value="ECO:0007669"/>
    <property type="project" value="TreeGrafter"/>
</dbReference>
<evidence type="ECO:0000256" key="1">
    <source>
        <dbReference type="SAM" id="MobiDB-lite"/>
    </source>
</evidence>
<dbReference type="GO" id="GO:0070987">
    <property type="term" value="P:error-free translesion synthesis"/>
    <property type="evidence" value="ECO:0007669"/>
    <property type="project" value="UniProtKB-ARBA"/>
</dbReference>
<dbReference type="VEuPathDB" id="FungiDB:I7I51_05342"/>
<feature type="compositionally biased region" description="Polar residues" evidence="1">
    <location>
        <begin position="185"/>
        <end position="199"/>
    </location>
</feature>
<reference evidence="3" key="1">
    <citation type="submission" date="2021-01" db="EMBL/GenBank/DDBJ databases">
        <title>Chromosome-level genome assembly of a human fungal pathogen reveals clustering of transcriptionally co-regulated genes.</title>
        <authorList>
            <person name="Voorhies M."/>
            <person name="Cohen S."/>
            <person name="Shea T.P."/>
            <person name="Petrus S."/>
            <person name="Munoz J.F."/>
            <person name="Poplawski S."/>
            <person name="Goldman W.E."/>
            <person name="Michael T."/>
            <person name="Cuomo C.A."/>
            <person name="Sil A."/>
            <person name="Beyhan S."/>
        </authorList>
    </citation>
    <scope>NUCLEOTIDE SEQUENCE</scope>
    <source>
        <strain evidence="3">WU24</strain>
    </source>
</reference>
<dbReference type="InterPro" id="IPR043128">
    <property type="entry name" value="Rev_trsase/Diguanyl_cyclase"/>
</dbReference>
<sequence length="747" mass="81958">MATMQNNRGFLHRDNGRIILHFDYDSFYASVFEVENPALKAVPLAVQQKQIVVTCNYEARRRGLRKLQLIKEAKKVCPDVVIVPGEDLTRFRDASKEIYTFLKGYVSGWGGRVERLGFDEVFLDVTSLVDYNIELLNYNDLSSSFFHLDKTDPTQGFAYDARTVSGPSYPSSHQSDDGSAPYATSDPQTHPFSPSSKDNANSNALCQRLILGSHLASYIRTQLEEHKGYTATVGISTSKLLAKLAGNVHKPRNQTTLLPPYDSTDECGAYVDDDDNDNNDIDNDVDIDNDNDNADKEHAHAQQGTITRFLDAHDFSAIPGIGFKIAQKIRAHILGRQPTSGMYEQLSKEDHVTVRDVRLYPGMCPRMLNEILLSPSSGGISSGSVSGRAGAGGTWPRDIGMKVWGLLHGIDPSPVAEARAVPTQISIEDSYGVGRLEGLNVVRLELVALVRSLLRRMLVDLTEEVEEEEAQGEEEAEAKEEEEEEEEDAAERTKTTKRRWLAHPRTLRLSTRSRLPPLTDGTRDFSAGRVSRSCPLPAYVFASLLNIGNISHRPQNHQTHDESGGDGYGNDNKAVDGRSSRGGGGGGTWESIDPLASRLVNETILPLFRRLYPEKPGRGKICVMNVAVTNMVLVAGVDKGGAGRDIGRMFRSQGRVSSEWRVEGWKEAREGAGDDAGPRGEEMVGSTAMIGDGCDAGNAAWDSEGEEDDILGTNNGDIMMMTECVTCGAQIAHFALRAHEVYHSVCP</sequence>
<feature type="region of interest" description="Disordered" evidence="1">
    <location>
        <begin position="464"/>
        <end position="500"/>
    </location>
</feature>
<feature type="region of interest" description="Disordered" evidence="1">
    <location>
        <begin position="552"/>
        <end position="591"/>
    </location>
</feature>
<organism evidence="3 4">
    <name type="scientific">Ajellomyces capsulatus</name>
    <name type="common">Darling's disease fungus</name>
    <name type="synonym">Histoplasma capsulatum</name>
    <dbReference type="NCBI Taxonomy" id="5037"/>
    <lineage>
        <taxon>Eukaryota</taxon>
        <taxon>Fungi</taxon>
        <taxon>Dikarya</taxon>
        <taxon>Ascomycota</taxon>
        <taxon>Pezizomycotina</taxon>
        <taxon>Eurotiomycetes</taxon>
        <taxon>Eurotiomycetidae</taxon>
        <taxon>Onygenales</taxon>
        <taxon>Ajellomycetaceae</taxon>
        <taxon>Histoplasma</taxon>
    </lineage>
</organism>
<name>A0A8A1M7U4_AJECA</name>
<accession>A0A8A1M7U4</accession>
<dbReference type="SUPFAM" id="SSF56672">
    <property type="entry name" value="DNA/RNA polymerases"/>
    <property type="match status" value="1"/>
</dbReference>
<feature type="compositionally biased region" description="Acidic residues" evidence="1">
    <location>
        <begin position="464"/>
        <end position="489"/>
    </location>
</feature>
<dbReference type="Pfam" id="PF00817">
    <property type="entry name" value="IMS"/>
    <property type="match status" value="1"/>
</dbReference>
<evidence type="ECO:0000259" key="2">
    <source>
        <dbReference type="PROSITE" id="PS50173"/>
    </source>
</evidence>
<dbReference type="Gene3D" id="3.40.1170.60">
    <property type="match status" value="1"/>
</dbReference>
<dbReference type="Gene3D" id="3.30.70.270">
    <property type="match status" value="1"/>
</dbReference>